<dbReference type="PANTHER" id="PTHR46957:SF2">
    <property type="entry name" value="RECEPTOR-TYPE TYROSINE-PROTEIN PHOSPHATASE BETA"/>
    <property type="match status" value="1"/>
</dbReference>
<feature type="domain" description="Fibronectin type-III" evidence="2">
    <location>
        <begin position="219"/>
        <end position="306"/>
    </location>
</feature>
<dbReference type="InterPro" id="IPR050713">
    <property type="entry name" value="RTP_Phos/Ushers"/>
</dbReference>
<feature type="domain" description="Fibronectin type-III" evidence="2">
    <location>
        <begin position="307"/>
        <end position="394"/>
    </location>
</feature>
<feature type="region of interest" description="Disordered" evidence="1">
    <location>
        <begin position="557"/>
        <end position="576"/>
    </location>
</feature>
<dbReference type="GO" id="GO:0043235">
    <property type="term" value="C:receptor complex"/>
    <property type="evidence" value="ECO:0007669"/>
    <property type="project" value="TreeGrafter"/>
</dbReference>
<evidence type="ECO:0000256" key="1">
    <source>
        <dbReference type="SAM" id="MobiDB-lite"/>
    </source>
</evidence>
<dbReference type="PANTHER" id="PTHR46957">
    <property type="entry name" value="CYTOKINE RECEPTOR"/>
    <property type="match status" value="1"/>
</dbReference>
<feature type="region of interest" description="Disordered" evidence="1">
    <location>
        <begin position="586"/>
        <end position="614"/>
    </location>
</feature>
<feature type="domain" description="Fibronectin type-III" evidence="2">
    <location>
        <begin position="130"/>
        <end position="218"/>
    </location>
</feature>
<evidence type="ECO:0000313" key="3">
    <source>
        <dbReference type="EMBL" id="KAK7883817.1"/>
    </source>
</evidence>
<gene>
    <name evidence="3" type="ORF">WMY93_026940</name>
</gene>
<dbReference type="InterPro" id="IPR003961">
    <property type="entry name" value="FN3_dom"/>
</dbReference>
<name>A0AAW0MXI8_9GOBI</name>
<dbReference type="Gene3D" id="2.60.40.10">
    <property type="entry name" value="Immunoglobulins"/>
    <property type="match status" value="7"/>
</dbReference>
<feature type="domain" description="Fibronectin type-III" evidence="2">
    <location>
        <begin position="483"/>
        <end position="578"/>
    </location>
</feature>
<evidence type="ECO:0000259" key="2">
    <source>
        <dbReference type="PROSITE" id="PS50853"/>
    </source>
</evidence>
<dbReference type="CDD" id="cd00063">
    <property type="entry name" value="FN3"/>
    <property type="match status" value="4"/>
</dbReference>
<dbReference type="GO" id="GO:0045296">
    <property type="term" value="F:cadherin binding"/>
    <property type="evidence" value="ECO:0007669"/>
    <property type="project" value="TreeGrafter"/>
</dbReference>
<dbReference type="SMART" id="SM00060">
    <property type="entry name" value="FN3"/>
    <property type="match status" value="6"/>
</dbReference>
<protein>
    <recommendedName>
        <fullName evidence="2">Fibronectin type-III domain-containing protein</fullName>
    </recommendedName>
</protein>
<dbReference type="InterPro" id="IPR036116">
    <property type="entry name" value="FN3_sf"/>
</dbReference>
<proteinExistence type="predicted"/>
<dbReference type="Pfam" id="PF00041">
    <property type="entry name" value="fn3"/>
    <property type="match status" value="6"/>
</dbReference>
<dbReference type="EMBL" id="JBBPFD010000020">
    <property type="protein sequence ID" value="KAK7883817.1"/>
    <property type="molecule type" value="Genomic_DNA"/>
</dbReference>
<comment type="caution">
    <text evidence="3">The sequence shown here is derived from an EMBL/GenBank/DDBJ whole genome shotgun (WGS) entry which is preliminary data.</text>
</comment>
<sequence>MWPIWWNIVSAEEITDGSVLHWPVVCPNGLGCGPYTGATTPAPVQRLSVRHSDESSLSVSWSRPEGEYDLLTAAVTQGDAVVFERTLPPDSTSVSFSSLVPGQAYTVTVRTNRGNQSSSSSVSARTAPAQVSSLLLSNGGSTDSLQAQWKQPLGAVDWYQVLLVQDSSIIKNQTVSSNTTSLMFTGLKPGAEYRAVLTTRRGGREGRQSVGEGRTVPAAVGEVTVSNNGRMDFLSVSWRPPVGEVDSYLVLLRDKERTVHTLVVSRSSPECVFKSLVPGRLYHISISSRSGAYENSSTVQGRTQPSPVQLLTATHAARDRYLKVYWSHARGDLDSYEVSIKHNAQFVHNTSVPKTERECAFEGLEPGRLYTVLVNTRSGEYETSASTDGRTLPAPVRSLSLSSSTSDSLVVSWLSAPGEVDHYEVQLVYNDIKVFPPQTLGSSMDRCTLSSLTPGRLYKILVSTFSGPNQRAVFIQGRTVPGQVKNIHVSNGGDSSSLKVSWSSAVGDVDSYWVYLYRDTRLLDSRPVHKDQTQVHFQSLQPGQKYSLVVQTLSGELDDNRTEGPEGEEGSLQRLVSARLKPSVLRRSGGELGESSGRVRQLQSDSTDEKGGAVMNVSVPSARTHHRFESLTPGKSYRVLIQTQSGAERSPAASAQGRTCPAAASDLSLRSSSSSSLSFSWSAPNGEFDGFEMFLYRWDDSVQERRRQTPEFSSAPSQT</sequence>
<dbReference type="PROSITE" id="PS50853">
    <property type="entry name" value="FN3"/>
    <property type="match status" value="6"/>
</dbReference>
<dbReference type="GO" id="GO:0001525">
    <property type="term" value="P:angiogenesis"/>
    <property type="evidence" value="ECO:0007669"/>
    <property type="project" value="TreeGrafter"/>
</dbReference>
<keyword evidence="4" id="KW-1185">Reference proteome</keyword>
<feature type="domain" description="Fibronectin type-III" evidence="2">
    <location>
        <begin position="43"/>
        <end position="129"/>
    </location>
</feature>
<reference evidence="4" key="1">
    <citation type="submission" date="2024-04" db="EMBL/GenBank/DDBJ databases">
        <title>Salinicola lusitanus LLJ914,a marine bacterium isolated from the Okinawa Trough.</title>
        <authorList>
            <person name="Li J."/>
        </authorList>
    </citation>
    <scope>NUCLEOTIDE SEQUENCE [LARGE SCALE GENOMIC DNA]</scope>
</reference>
<organism evidence="3 4">
    <name type="scientific">Mugilogobius chulae</name>
    <name type="common">yellowstripe goby</name>
    <dbReference type="NCBI Taxonomy" id="88201"/>
    <lineage>
        <taxon>Eukaryota</taxon>
        <taxon>Metazoa</taxon>
        <taxon>Chordata</taxon>
        <taxon>Craniata</taxon>
        <taxon>Vertebrata</taxon>
        <taxon>Euteleostomi</taxon>
        <taxon>Actinopterygii</taxon>
        <taxon>Neopterygii</taxon>
        <taxon>Teleostei</taxon>
        <taxon>Neoteleostei</taxon>
        <taxon>Acanthomorphata</taxon>
        <taxon>Gobiaria</taxon>
        <taxon>Gobiiformes</taxon>
        <taxon>Gobioidei</taxon>
        <taxon>Gobiidae</taxon>
        <taxon>Gobionellinae</taxon>
        <taxon>Mugilogobius</taxon>
    </lineage>
</organism>
<dbReference type="InterPro" id="IPR013783">
    <property type="entry name" value="Ig-like_fold"/>
</dbReference>
<evidence type="ECO:0000313" key="4">
    <source>
        <dbReference type="Proteomes" id="UP001460270"/>
    </source>
</evidence>
<dbReference type="FunFam" id="2.60.40.10:FF:000369">
    <property type="entry name" value="Protein tyrosine phosphatase, receptor type B"/>
    <property type="match status" value="6"/>
</dbReference>
<dbReference type="Proteomes" id="UP001460270">
    <property type="component" value="Unassembled WGS sequence"/>
</dbReference>
<accession>A0AAW0MXI8</accession>
<feature type="domain" description="Fibronectin type-III" evidence="2">
    <location>
        <begin position="395"/>
        <end position="482"/>
    </location>
</feature>
<dbReference type="SUPFAM" id="SSF49265">
    <property type="entry name" value="Fibronectin type III"/>
    <property type="match status" value="8"/>
</dbReference>
<dbReference type="AlphaFoldDB" id="A0AAW0MXI8"/>